<keyword evidence="1" id="KW-1133">Transmembrane helix</keyword>
<protein>
    <submittedName>
        <fullName evidence="2">Uncharacterized protein</fullName>
    </submittedName>
</protein>
<dbReference type="AlphaFoldDB" id="A0A397VYK5"/>
<evidence type="ECO:0000256" key="1">
    <source>
        <dbReference type="SAM" id="Phobius"/>
    </source>
</evidence>
<accession>A0A397VYK5</accession>
<keyword evidence="1" id="KW-0812">Transmembrane</keyword>
<evidence type="ECO:0000313" key="3">
    <source>
        <dbReference type="Proteomes" id="UP000266673"/>
    </source>
</evidence>
<proteinExistence type="predicted"/>
<sequence>MENRERQYNTPFEVNSSVNITFPELGRGRGDVMLTKKLTSNGLIDKFEKYGNTYYSQSTCQRSSKYELSCVIFLTLVFAIMWFQTVMSQIIGDGSQGQSVHASNDYHVCKNWNDQSTTDMQTKLYAVPYKN</sequence>
<organism evidence="2 3">
    <name type="scientific">Gigaspora rosea</name>
    <dbReference type="NCBI Taxonomy" id="44941"/>
    <lineage>
        <taxon>Eukaryota</taxon>
        <taxon>Fungi</taxon>
        <taxon>Fungi incertae sedis</taxon>
        <taxon>Mucoromycota</taxon>
        <taxon>Glomeromycotina</taxon>
        <taxon>Glomeromycetes</taxon>
        <taxon>Diversisporales</taxon>
        <taxon>Gigasporaceae</taxon>
        <taxon>Gigaspora</taxon>
    </lineage>
</organism>
<feature type="transmembrane region" description="Helical" evidence="1">
    <location>
        <begin position="66"/>
        <end position="83"/>
    </location>
</feature>
<reference evidence="2 3" key="1">
    <citation type="submission" date="2018-06" db="EMBL/GenBank/DDBJ databases">
        <title>Comparative genomics reveals the genomic features of Rhizophagus irregularis, R. cerebriforme, R. diaphanum and Gigaspora rosea, and their symbiotic lifestyle signature.</title>
        <authorList>
            <person name="Morin E."/>
            <person name="San Clemente H."/>
            <person name="Chen E.C.H."/>
            <person name="De La Providencia I."/>
            <person name="Hainaut M."/>
            <person name="Kuo A."/>
            <person name="Kohler A."/>
            <person name="Murat C."/>
            <person name="Tang N."/>
            <person name="Roy S."/>
            <person name="Loubradou J."/>
            <person name="Henrissat B."/>
            <person name="Grigoriev I.V."/>
            <person name="Corradi N."/>
            <person name="Roux C."/>
            <person name="Martin F.M."/>
        </authorList>
    </citation>
    <scope>NUCLEOTIDE SEQUENCE [LARGE SCALE GENOMIC DNA]</scope>
    <source>
        <strain evidence="2 3">DAOM 194757</strain>
    </source>
</reference>
<dbReference type="Proteomes" id="UP000266673">
    <property type="component" value="Unassembled WGS sequence"/>
</dbReference>
<name>A0A397VYK5_9GLOM</name>
<comment type="caution">
    <text evidence="2">The sequence shown here is derived from an EMBL/GenBank/DDBJ whole genome shotgun (WGS) entry which is preliminary data.</text>
</comment>
<gene>
    <name evidence="2" type="ORF">C2G38_2161559</name>
</gene>
<keyword evidence="3" id="KW-1185">Reference proteome</keyword>
<keyword evidence="1" id="KW-0472">Membrane</keyword>
<evidence type="ECO:0000313" key="2">
    <source>
        <dbReference type="EMBL" id="RIB27038.1"/>
    </source>
</evidence>
<dbReference type="EMBL" id="QKWP01000112">
    <property type="protein sequence ID" value="RIB27038.1"/>
    <property type="molecule type" value="Genomic_DNA"/>
</dbReference>